<gene>
    <name evidence="7" type="ORF">CSOL1703_00001178</name>
</gene>
<dbReference type="GO" id="GO:0005759">
    <property type="term" value="C:mitochondrial matrix"/>
    <property type="evidence" value="ECO:0007669"/>
    <property type="project" value="UniProtKB-SubCell"/>
</dbReference>
<name>A0A9P0EIQ3_9HYPO</name>
<keyword evidence="8" id="KW-1185">Reference proteome</keyword>
<evidence type="ECO:0000256" key="3">
    <source>
        <dbReference type="ARBA" id="ARBA00023128"/>
    </source>
</evidence>
<dbReference type="AlphaFoldDB" id="A0A9P0EIQ3"/>
<dbReference type="EMBL" id="CABFOC020000035">
    <property type="protein sequence ID" value="CAH0049223.1"/>
    <property type="molecule type" value="Genomic_DNA"/>
</dbReference>
<evidence type="ECO:0000256" key="2">
    <source>
        <dbReference type="ARBA" id="ARBA00022946"/>
    </source>
</evidence>
<comment type="caution">
    <text evidence="7">The sequence shown here is derived from an EMBL/GenBank/DDBJ whole genome shotgun (WGS) entry which is preliminary data.</text>
</comment>
<sequence>MRAAAPAARAVRCAVPPSRTCVNCRRQIRSFSSSTAPTPIPPRVGIAPLASRQLLSVAGPDAAKFLQGLVTANVVEKDGLPRTDGFYAGFLTATGRVLHDLYIYPNTKQLAGVQEENAFLIEVDANHADSLARFVKRYKLRAKVTVRKVLPDEVNVWQAWDEASSSDLQLASTSANPNILLKDVRAPGFGYRILQSGQHKPEVDLDETTEDAYTIRRYLNGVAEGQDEILRETALPQESNMDYMNGIDFRKGCYIGQELTIRTKHRGVVRKRILPCVIYDKSEPMPTSLQYIPQAGGESGASTPTADLVPRDTSIGRIGKRGRSAGKWLKGVGNIGLGLCRLEIMTDITLPGEVAAASFQPDHEFQLEWGEDGDKSGVKVKAFVPDWLRSGLDEAAQG</sequence>
<comment type="similarity">
    <text evidence="4">Belongs to the GcvT family. CAF17/IBA57 subfamily.</text>
</comment>
<accession>A0A9P0EIQ3</accession>
<dbReference type="NCBIfam" id="TIGR03317">
    <property type="entry name" value="ygfZ_signature"/>
    <property type="match status" value="1"/>
</dbReference>
<dbReference type="GO" id="GO:0016226">
    <property type="term" value="P:iron-sulfur cluster assembly"/>
    <property type="evidence" value="ECO:0007669"/>
    <property type="project" value="TreeGrafter"/>
</dbReference>
<reference evidence="7" key="1">
    <citation type="submission" date="2021-10" db="EMBL/GenBank/DDBJ databases">
        <authorList>
            <person name="Piombo E."/>
        </authorList>
    </citation>
    <scope>NUCLEOTIDE SEQUENCE</scope>
</reference>
<dbReference type="InterPro" id="IPR017703">
    <property type="entry name" value="YgfZ/GCV_T_CS"/>
</dbReference>
<evidence type="ECO:0000256" key="1">
    <source>
        <dbReference type="ARBA" id="ARBA00004305"/>
    </source>
</evidence>
<keyword evidence="2" id="KW-0809">Transit peptide</keyword>
<feature type="domain" description="CAF17 C-terminal" evidence="6">
    <location>
        <begin position="309"/>
        <end position="389"/>
    </location>
</feature>
<dbReference type="PANTHER" id="PTHR22602">
    <property type="entry name" value="TRANSFERASE CAF17, MITOCHONDRIAL-RELATED"/>
    <property type="match status" value="1"/>
</dbReference>
<proteinExistence type="inferred from homology"/>
<dbReference type="Pfam" id="PF25455">
    <property type="entry name" value="Beta-barrel_CAF17_C"/>
    <property type="match status" value="1"/>
</dbReference>
<dbReference type="OrthoDB" id="191995at2759"/>
<dbReference type="SUPFAM" id="SSF103025">
    <property type="entry name" value="Folate-binding domain"/>
    <property type="match status" value="1"/>
</dbReference>
<dbReference type="InterPro" id="IPR045179">
    <property type="entry name" value="YgfZ/GcvT"/>
</dbReference>
<protein>
    <recommendedName>
        <fullName evidence="5">Iron-sulfur cluster assembly factor IBA57 homolog, mitochondrial</fullName>
    </recommendedName>
</protein>
<dbReference type="Proteomes" id="UP000775872">
    <property type="component" value="Unassembled WGS sequence"/>
</dbReference>
<dbReference type="InterPro" id="IPR057460">
    <property type="entry name" value="CAF17_C"/>
</dbReference>
<evidence type="ECO:0000259" key="6">
    <source>
        <dbReference type="Pfam" id="PF25455"/>
    </source>
</evidence>
<keyword evidence="3" id="KW-0496">Mitochondrion</keyword>
<dbReference type="PANTHER" id="PTHR22602:SF0">
    <property type="entry name" value="TRANSFERASE CAF17, MITOCHONDRIAL-RELATED"/>
    <property type="match status" value="1"/>
</dbReference>
<dbReference type="Gene3D" id="3.30.1360.120">
    <property type="entry name" value="Probable tRNA modification gtpase trme, domain 1"/>
    <property type="match status" value="1"/>
</dbReference>
<organism evidence="7 8">
    <name type="scientific">Clonostachys solani</name>
    <dbReference type="NCBI Taxonomy" id="160281"/>
    <lineage>
        <taxon>Eukaryota</taxon>
        <taxon>Fungi</taxon>
        <taxon>Dikarya</taxon>
        <taxon>Ascomycota</taxon>
        <taxon>Pezizomycotina</taxon>
        <taxon>Sordariomycetes</taxon>
        <taxon>Hypocreomycetidae</taxon>
        <taxon>Hypocreales</taxon>
        <taxon>Bionectriaceae</taxon>
        <taxon>Clonostachys</taxon>
    </lineage>
</organism>
<evidence type="ECO:0000313" key="7">
    <source>
        <dbReference type="EMBL" id="CAH0049223.1"/>
    </source>
</evidence>
<dbReference type="InterPro" id="IPR027266">
    <property type="entry name" value="TrmE/GcvT-like"/>
</dbReference>
<evidence type="ECO:0000256" key="4">
    <source>
        <dbReference type="ARBA" id="ARBA00093447"/>
    </source>
</evidence>
<evidence type="ECO:0000256" key="5">
    <source>
        <dbReference type="ARBA" id="ARBA00093637"/>
    </source>
</evidence>
<comment type="subcellular location">
    <subcellularLocation>
        <location evidence="1">Mitochondrion matrix</location>
    </subcellularLocation>
</comment>
<evidence type="ECO:0000313" key="8">
    <source>
        <dbReference type="Proteomes" id="UP000775872"/>
    </source>
</evidence>